<dbReference type="AlphaFoldDB" id="A0AA37WF31"/>
<proteinExistence type="predicted"/>
<dbReference type="SMART" id="SM00342">
    <property type="entry name" value="HTH_ARAC"/>
    <property type="match status" value="1"/>
</dbReference>
<dbReference type="RefSeq" id="WP_235294049.1">
    <property type="nucleotide sequence ID" value="NZ_BSOH01000011.1"/>
</dbReference>
<dbReference type="SUPFAM" id="SSF46689">
    <property type="entry name" value="Homeodomain-like"/>
    <property type="match status" value="1"/>
</dbReference>
<evidence type="ECO:0000313" key="6">
    <source>
        <dbReference type="Proteomes" id="UP001156666"/>
    </source>
</evidence>
<dbReference type="Gene3D" id="1.10.10.60">
    <property type="entry name" value="Homeodomain-like"/>
    <property type="match status" value="2"/>
</dbReference>
<keyword evidence="2" id="KW-0238">DNA-binding</keyword>
<evidence type="ECO:0000256" key="1">
    <source>
        <dbReference type="ARBA" id="ARBA00023015"/>
    </source>
</evidence>
<dbReference type="PROSITE" id="PS00041">
    <property type="entry name" value="HTH_ARAC_FAMILY_1"/>
    <property type="match status" value="1"/>
</dbReference>
<dbReference type="InterPro" id="IPR020449">
    <property type="entry name" value="Tscrpt_reg_AraC-type_HTH"/>
</dbReference>
<name>A0AA37WF31_9BACT</name>
<keyword evidence="6" id="KW-1185">Reference proteome</keyword>
<reference evidence="5" key="2">
    <citation type="submission" date="2023-01" db="EMBL/GenBank/DDBJ databases">
        <title>Draft genome sequence of Portibacter lacus strain NBRC 108769.</title>
        <authorList>
            <person name="Sun Q."/>
            <person name="Mori K."/>
        </authorList>
    </citation>
    <scope>NUCLEOTIDE SEQUENCE</scope>
    <source>
        <strain evidence="5">NBRC 108769</strain>
    </source>
</reference>
<dbReference type="PROSITE" id="PS01124">
    <property type="entry name" value="HTH_ARAC_FAMILY_2"/>
    <property type="match status" value="1"/>
</dbReference>
<reference evidence="5" key="1">
    <citation type="journal article" date="2014" name="Int. J. Syst. Evol. Microbiol.">
        <title>Complete genome sequence of Corynebacterium casei LMG S-19264T (=DSM 44701T), isolated from a smear-ripened cheese.</title>
        <authorList>
            <consortium name="US DOE Joint Genome Institute (JGI-PGF)"/>
            <person name="Walter F."/>
            <person name="Albersmeier A."/>
            <person name="Kalinowski J."/>
            <person name="Ruckert C."/>
        </authorList>
    </citation>
    <scope>NUCLEOTIDE SEQUENCE</scope>
    <source>
        <strain evidence="5">NBRC 108769</strain>
    </source>
</reference>
<sequence>MKIYIKNMVCDRCILSVEQALEAEAISFSDIKLGEVTLAAPISDPNSKALALKLEKLGFELILDKSSIIVNQIKSNLVALYDQAVDENLKISDYLTKAMNYDYSHLSRLFSHEEGQTIEQYNIQLRIEKAKEWLSYPENNISEVAYKLGYVSNAHFSRQFKKIEGVSPSEFKKNPGSRKSLESI</sequence>
<accession>A0AA37WF31</accession>
<evidence type="ECO:0000256" key="3">
    <source>
        <dbReference type="ARBA" id="ARBA00023163"/>
    </source>
</evidence>
<dbReference type="InterPro" id="IPR009057">
    <property type="entry name" value="Homeodomain-like_sf"/>
</dbReference>
<evidence type="ECO:0000259" key="4">
    <source>
        <dbReference type="PROSITE" id="PS01124"/>
    </source>
</evidence>
<evidence type="ECO:0000256" key="2">
    <source>
        <dbReference type="ARBA" id="ARBA00023125"/>
    </source>
</evidence>
<dbReference type="PANTHER" id="PTHR43280">
    <property type="entry name" value="ARAC-FAMILY TRANSCRIPTIONAL REGULATOR"/>
    <property type="match status" value="1"/>
</dbReference>
<organism evidence="5 6">
    <name type="scientific">Portibacter lacus</name>
    <dbReference type="NCBI Taxonomy" id="1099794"/>
    <lineage>
        <taxon>Bacteria</taxon>
        <taxon>Pseudomonadati</taxon>
        <taxon>Bacteroidota</taxon>
        <taxon>Saprospiria</taxon>
        <taxon>Saprospirales</taxon>
        <taxon>Haliscomenobacteraceae</taxon>
        <taxon>Portibacter</taxon>
    </lineage>
</organism>
<protein>
    <recommendedName>
        <fullName evidence="4">HTH araC/xylS-type domain-containing protein</fullName>
    </recommendedName>
</protein>
<dbReference type="PANTHER" id="PTHR43280:SF2">
    <property type="entry name" value="HTH-TYPE TRANSCRIPTIONAL REGULATOR EXSA"/>
    <property type="match status" value="1"/>
</dbReference>
<dbReference type="Pfam" id="PF12833">
    <property type="entry name" value="HTH_18"/>
    <property type="match status" value="1"/>
</dbReference>
<dbReference type="GO" id="GO:0003700">
    <property type="term" value="F:DNA-binding transcription factor activity"/>
    <property type="evidence" value="ECO:0007669"/>
    <property type="project" value="InterPro"/>
</dbReference>
<dbReference type="InterPro" id="IPR018060">
    <property type="entry name" value="HTH_AraC"/>
</dbReference>
<keyword evidence="3" id="KW-0804">Transcription</keyword>
<dbReference type="Proteomes" id="UP001156666">
    <property type="component" value="Unassembled WGS sequence"/>
</dbReference>
<keyword evidence="1" id="KW-0805">Transcription regulation</keyword>
<evidence type="ECO:0000313" key="5">
    <source>
        <dbReference type="EMBL" id="GLR17339.1"/>
    </source>
</evidence>
<comment type="caution">
    <text evidence="5">The sequence shown here is derived from an EMBL/GenBank/DDBJ whole genome shotgun (WGS) entry which is preliminary data.</text>
</comment>
<dbReference type="InterPro" id="IPR018062">
    <property type="entry name" value="HTH_AraC-typ_CS"/>
</dbReference>
<dbReference type="EMBL" id="BSOH01000011">
    <property type="protein sequence ID" value="GLR17339.1"/>
    <property type="molecule type" value="Genomic_DNA"/>
</dbReference>
<gene>
    <name evidence="5" type="ORF">GCM10007940_19540</name>
</gene>
<dbReference type="GO" id="GO:0043565">
    <property type="term" value="F:sequence-specific DNA binding"/>
    <property type="evidence" value="ECO:0007669"/>
    <property type="project" value="InterPro"/>
</dbReference>
<feature type="domain" description="HTH araC/xylS-type" evidence="4">
    <location>
        <begin position="75"/>
        <end position="174"/>
    </location>
</feature>
<dbReference type="PRINTS" id="PR00032">
    <property type="entry name" value="HTHARAC"/>
</dbReference>